<dbReference type="PANTHER" id="PTHR42839">
    <property type="entry name" value="ISOCHORISMATE SYNTHASE ENTC"/>
    <property type="match status" value="1"/>
</dbReference>
<dbReference type="EMBL" id="QZEW01000136">
    <property type="protein sequence ID" value="RJL03417.1"/>
    <property type="molecule type" value="Genomic_DNA"/>
</dbReference>
<dbReference type="EC" id="5.4.4.2" evidence="3"/>
<dbReference type="GO" id="GO:0008909">
    <property type="term" value="F:isochorismate synthase activity"/>
    <property type="evidence" value="ECO:0007669"/>
    <property type="project" value="UniProtKB-EC"/>
</dbReference>
<dbReference type="OrthoDB" id="9806579at2"/>
<evidence type="ECO:0000256" key="5">
    <source>
        <dbReference type="ARBA" id="ARBA00041564"/>
    </source>
</evidence>
<dbReference type="RefSeq" id="WP_119900767.1">
    <property type="nucleotide sequence ID" value="NZ_QNRC01000009.1"/>
</dbReference>
<evidence type="ECO:0000256" key="4">
    <source>
        <dbReference type="ARBA" id="ARBA00023235"/>
    </source>
</evidence>
<evidence type="ECO:0000259" key="7">
    <source>
        <dbReference type="Pfam" id="PF00425"/>
    </source>
</evidence>
<feature type="domain" description="Chorismate-utilising enzyme C-terminal" evidence="7">
    <location>
        <begin position="120"/>
        <end position="378"/>
    </location>
</feature>
<comment type="catalytic activity">
    <reaction evidence="1">
        <text>chorismate = isochorismate</text>
        <dbReference type="Rhea" id="RHEA:18985"/>
        <dbReference type="ChEBI" id="CHEBI:29748"/>
        <dbReference type="ChEBI" id="CHEBI:29780"/>
        <dbReference type="EC" id="5.4.4.2"/>
    </reaction>
</comment>
<evidence type="ECO:0000256" key="6">
    <source>
        <dbReference type="SAM" id="MobiDB-lite"/>
    </source>
</evidence>
<evidence type="ECO:0000313" key="8">
    <source>
        <dbReference type="EMBL" id="RJL03417.1"/>
    </source>
</evidence>
<dbReference type="InterPro" id="IPR005801">
    <property type="entry name" value="ADC_synthase"/>
</dbReference>
<feature type="region of interest" description="Disordered" evidence="6">
    <location>
        <begin position="207"/>
        <end position="231"/>
    </location>
</feature>
<dbReference type="InterPro" id="IPR004561">
    <property type="entry name" value="IsoChor_synthase"/>
</dbReference>
<gene>
    <name evidence="8" type="ORF">D3P05_21200</name>
</gene>
<dbReference type="SUPFAM" id="SSF56322">
    <property type="entry name" value="ADC synthase"/>
    <property type="match status" value="1"/>
</dbReference>
<dbReference type="Pfam" id="PF00425">
    <property type="entry name" value="Chorismate_bind"/>
    <property type="match status" value="1"/>
</dbReference>
<proteinExistence type="inferred from homology"/>
<evidence type="ECO:0000256" key="2">
    <source>
        <dbReference type="ARBA" id="ARBA00005297"/>
    </source>
</evidence>
<dbReference type="AlphaFoldDB" id="A0A418ZUJ6"/>
<name>A0A418ZUJ6_9RHOB</name>
<feature type="compositionally biased region" description="Basic and acidic residues" evidence="6">
    <location>
        <begin position="215"/>
        <end position="231"/>
    </location>
</feature>
<reference evidence="9" key="1">
    <citation type="submission" date="2018-09" db="EMBL/GenBank/DDBJ databases">
        <title>Paracoccus onubensis nov. sp. a moderate halophilic bacterium isolated from Gruta de las Maravillas (Aracena, Spain).</title>
        <authorList>
            <person name="Jurado V."/>
            <person name="Gutierrez-Patricio S."/>
            <person name="Gonzalez-Pimentel J.L."/>
            <person name="Miller A.Z."/>
            <person name="Laiz L."/>
            <person name="Saiz-Jimenez C."/>
        </authorList>
    </citation>
    <scope>NUCLEOTIDE SEQUENCE [LARGE SCALE GENOMIC DNA]</scope>
    <source>
        <strain evidence="9">DSM 26381</strain>
    </source>
</reference>
<accession>A0A418ZUJ6</accession>
<keyword evidence="9" id="KW-1185">Reference proteome</keyword>
<dbReference type="GO" id="GO:0009697">
    <property type="term" value="P:salicylic acid biosynthetic process"/>
    <property type="evidence" value="ECO:0007669"/>
    <property type="project" value="TreeGrafter"/>
</dbReference>
<protein>
    <recommendedName>
        <fullName evidence="3">isochorismate synthase</fullName>
        <ecNumber evidence="3">5.4.4.2</ecNumber>
    </recommendedName>
    <alternativeName>
        <fullName evidence="5">Isochorismate mutase</fullName>
    </alternativeName>
</protein>
<keyword evidence="4 8" id="KW-0413">Isomerase</keyword>
<dbReference type="Gene3D" id="3.60.120.10">
    <property type="entry name" value="Anthranilate synthase"/>
    <property type="match status" value="1"/>
</dbReference>
<dbReference type="InterPro" id="IPR015890">
    <property type="entry name" value="Chorismate_C"/>
</dbReference>
<comment type="caution">
    <text evidence="8">The sequence shown here is derived from an EMBL/GenBank/DDBJ whole genome shotgun (WGS) entry which is preliminary data.</text>
</comment>
<dbReference type="PANTHER" id="PTHR42839:SF2">
    <property type="entry name" value="ISOCHORISMATE SYNTHASE ENTC"/>
    <property type="match status" value="1"/>
</dbReference>
<organism evidence="8 9">
    <name type="scientific">Paracoccus siganidrum</name>
    <dbReference type="NCBI Taxonomy" id="1276757"/>
    <lineage>
        <taxon>Bacteria</taxon>
        <taxon>Pseudomonadati</taxon>
        <taxon>Pseudomonadota</taxon>
        <taxon>Alphaproteobacteria</taxon>
        <taxon>Rhodobacterales</taxon>
        <taxon>Paracoccaceae</taxon>
        <taxon>Paracoccus</taxon>
    </lineage>
</organism>
<evidence type="ECO:0000256" key="1">
    <source>
        <dbReference type="ARBA" id="ARBA00000799"/>
    </source>
</evidence>
<sequence length="401" mass="41606">MNIRPDDNGQHGAQPDAADCLFSFDGPGGAIAGHGPARAIERGPAATLEDRLARAMGNEAARQGAVIGGALPFDKQDHDCLWQAVSLSFAPARAGGAGPEAEPALPAIRALRPEPPATDFADAVARALRIMGEEAGGPDALAKIVLSRSLAIEAESPLPLPAILSRLARDRSVTTFRTRLPGGPDHALVGATPELLLRKSGDRIASHPLAGSARRSPDPAQDRAAAEALSRSDKDRREHRLVVEYILDLLAPFCRDLTCPEGTRLTHTRGMWHLGTRIEGQLNDDTIPAVLLAAGLHPTPAVCGLPVARAAALIRALEPVPRGFYAGAAGWCDARGDGAWFVAIRCAEIRGAFARLHAGAGIVPGSAPMAEAAETGAKFGALLAALGLPRDAGMAGVDMPG</sequence>
<dbReference type="Proteomes" id="UP000283587">
    <property type="component" value="Unassembled WGS sequence"/>
</dbReference>
<dbReference type="NCBIfam" id="TIGR00543">
    <property type="entry name" value="isochor_syn"/>
    <property type="match status" value="1"/>
</dbReference>
<evidence type="ECO:0000313" key="9">
    <source>
        <dbReference type="Proteomes" id="UP000283587"/>
    </source>
</evidence>
<evidence type="ECO:0000256" key="3">
    <source>
        <dbReference type="ARBA" id="ARBA00012824"/>
    </source>
</evidence>
<comment type="similarity">
    <text evidence="2">Belongs to the isochorismate synthase family.</text>
</comment>